<dbReference type="PATRIC" id="fig|1461584.3.peg.1343"/>
<sequence length="688" mass="70865">MTQGTGPRSARGGGPPSGAGRDGGTDRSGPPGRGAGSPAWLVTAVLACGGIVVSLEKTAVVPLLPEYPRVFGVSSDDVSWLVTVTLLSAAVATPIVSRLADMFGKKRMLLISMVAMVAGGYAAAIGHSFEWVLAGRTLQGFAGAVIPVGISILRDALPQRRIAAAVSLMSASFGIGSALGLPMAGLIYERLGWEATFWVVATIAAVLVAAVFFCVPESRVRTPGRFDWTGAVLLSAAMTALLLAITKGGVWGWGSGPILGLFTAAAVLLALWFPLELRIGEPLVDLRTSARRPVLLTNAATILVGFSMYANMLVTTQQLQLSPETGYGFGLSVLAAGLTMIPSGLAMVAAAPLSARITNRHGARLTLVVGCAVMAAGYLSRVVLLHSVPGIITGAVVVSVGTAIAMSAMPTLIMSNVPLTDTAAANGVNTLLRSVGTSTCSATVATVLAALTVRIDGAVFPGVDAFRLIFLLAGAAALAATGISCLVPGPARREATHPALHAAPGAEPPAAKREVMVTGVLRASDGTSVSGGTVSVLSMDGTQVDWDRADDGGRYAVVLPGEGRYLFVAGQHGWRPVSEVVTVPGSDTERDIRFQQRLMLSGTVAHAGRPLADCLVVLGRPTEAVTASARSDREGRYELPLPRPGTYILAVVEPDGATTHTRRVVLPTSDPVIDVEFAAETPETGLQI</sequence>
<dbReference type="GO" id="GO:0022857">
    <property type="term" value="F:transmembrane transporter activity"/>
    <property type="evidence" value="ECO:0007669"/>
    <property type="project" value="InterPro"/>
</dbReference>
<feature type="transmembrane region" description="Helical" evidence="6">
    <location>
        <begin position="326"/>
        <end position="353"/>
    </location>
</feature>
<comment type="subcellular location">
    <subcellularLocation>
        <location evidence="1">Cell membrane</location>
        <topology evidence="1">Multi-pass membrane protein</topology>
    </subcellularLocation>
</comment>
<dbReference type="SUPFAM" id="SSF49464">
    <property type="entry name" value="Carboxypeptidase regulatory domain-like"/>
    <property type="match status" value="1"/>
</dbReference>
<feature type="transmembrane region" description="Helical" evidence="6">
    <location>
        <begin position="465"/>
        <end position="487"/>
    </location>
</feature>
<evidence type="ECO:0000256" key="2">
    <source>
        <dbReference type="ARBA" id="ARBA00022692"/>
    </source>
</evidence>
<organism evidence="8">
    <name type="scientific">Arthrobacter saudimassiliensis</name>
    <dbReference type="NCBI Taxonomy" id="1461584"/>
    <lineage>
        <taxon>Bacteria</taxon>
        <taxon>Bacillati</taxon>
        <taxon>Actinomycetota</taxon>
        <taxon>Actinomycetes</taxon>
        <taxon>Micrococcales</taxon>
        <taxon>Micrococcaceae</taxon>
        <taxon>Arthrobacter</taxon>
    </lineage>
</organism>
<dbReference type="InterPro" id="IPR008969">
    <property type="entry name" value="CarboxyPept-like_regulatory"/>
</dbReference>
<dbReference type="EMBL" id="LN483070">
    <property type="protein sequence ID" value="CEA08022.1"/>
    <property type="molecule type" value="Genomic_DNA"/>
</dbReference>
<dbReference type="PANTHER" id="PTHR42718:SF35">
    <property type="entry name" value="BLL0718 PROTEIN"/>
    <property type="match status" value="1"/>
</dbReference>
<feature type="transmembrane region" description="Helical" evidence="6">
    <location>
        <begin position="390"/>
        <end position="409"/>
    </location>
</feature>
<keyword evidence="3 6" id="KW-1133">Transmembrane helix</keyword>
<feature type="transmembrane region" description="Helical" evidence="6">
    <location>
        <begin position="37"/>
        <end position="55"/>
    </location>
</feature>
<dbReference type="SUPFAM" id="SSF49478">
    <property type="entry name" value="Cna protein B-type domain"/>
    <property type="match status" value="1"/>
</dbReference>
<dbReference type="PROSITE" id="PS50850">
    <property type="entry name" value="MFS"/>
    <property type="match status" value="1"/>
</dbReference>
<feature type="domain" description="Major facilitator superfamily (MFS) profile" evidence="7">
    <location>
        <begin position="42"/>
        <end position="492"/>
    </location>
</feature>
<evidence type="ECO:0000256" key="5">
    <source>
        <dbReference type="SAM" id="MobiDB-lite"/>
    </source>
</evidence>
<evidence type="ECO:0000256" key="1">
    <source>
        <dbReference type="ARBA" id="ARBA00004651"/>
    </source>
</evidence>
<keyword evidence="4 6" id="KW-0472">Membrane</keyword>
<feature type="transmembrane region" description="Helical" evidence="6">
    <location>
        <begin position="108"/>
        <end position="125"/>
    </location>
</feature>
<dbReference type="CDD" id="cd17504">
    <property type="entry name" value="MFS_MMR_MDR_like"/>
    <property type="match status" value="1"/>
</dbReference>
<feature type="transmembrane region" description="Helical" evidence="6">
    <location>
        <begin position="226"/>
        <end position="245"/>
    </location>
</feature>
<dbReference type="GO" id="GO:0005886">
    <property type="term" value="C:plasma membrane"/>
    <property type="evidence" value="ECO:0007669"/>
    <property type="project" value="UniProtKB-SubCell"/>
</dbReference>
<feature type="transmembrane region" description="Helical" evidence="6">
    <location>
        <begin position="195"/>
        <end position="214"/>
    </location>
</feature>
<feature type="transmembrane region" description="Helical" evidence="6">
    <location>
        <begin position="131"/>
        <end position="150"/>
    </location>
</feature>
<feature type="compositionally biased region" description="Gly residues" evidence="5">
    <location>
        <begin position="11"/>
        <end position="22"/>
    </location>
</feature>
<reference evidence="8" key="1">
    <citation type="submission" date="2014-07" db="EMBL/GenBank/DDBJ databases">
        <authorList>
            <person name="Urmite Genomes Urmite Genomes"/>
        </authorList>
    </citation>
    <scope>NUCLEOTIDE SEQUENCE</scope>
    <source>
        <strain evidence="8">11W110_air</strain>
    </source>
</reference>
<dbReference type="AlphaFoldDB" id="A0A078MRK4"/>
<feature type="transmembrane region" description="Helical" evidence="6">
    <location>
        <begin position="294"/>
        <end position="314"/>
    </location>
</feature>
<feature type="transmembrane region" description="Helical" evidence="6">
    <location>
        <begin position="162"/>
        <end position="183"/>
    </location>
</feature>
<dbReference type="PANTHER" id="PTHR42718">
    <property type="entry name" value="MAJOR FACILITATOR SUPERFAMILY MULTIDRUG TRANSPORTER MFSC"/>
    <property type="match status" value="1"/>
</dbReference>
<feature type="compositionally biased region" description="Low complexity" evidence="5">
    <location>
        <begin position="1"/>
        <end position="10"/>
    </location>
</feature>
<dbReference type="InterPro" id="IPR020846">
    <property type="entry name" value="MFS_dom"/>
</dbReference>
<accession>A0A078MRK4</accession>
<evidence type="ECO:0000256" key="3">
    <source>
        <dbReference type="ARBA" id="ARBA00022989"/>
    </source>
</evidence>
<name>A0A078MRK4_9MICC</name>
<feature type="transmembrane region" description="Helical" evidence="6">
    <location>
        <begin position="430"/>
        <end position="453"/>
    </location>
</feature>
<evidence type="ECO:0000313" key="8">
    <source>
        <dbReference type="EMBL" id="CEA08022.1"/>
    </source>
</evidence>
<dbReference type="SUPFAM" id="SSF103473">
    <property type="entry name" value="MFS general substrate transporter"/>
    <property type="match status" value="1"/>
</dbReference>
<feature type="transmembrane region" description="Helical" evidence="6">
    <location>
        <begin position="78"/>
        <end position="96"/>
    </location>
</feature>
<dbReference type="InterPro" id="IPR011701">
    <property type="entry name" value="MFS"/>
</dbReference>
<gene>
    <name evidence="8" type="primary">stp_4</name>
    <name evidence="8" type="ORF">BN1051_01357</name>
</gene>
<dbReference type="Gene3D" id="2.60.40.1120">
    <property type="entry name" value="Carboxypeptidase-like, regulatory domain"/>
    <property type="match status" value="1"/>
</dbReference>
<proteinExistence type="predicted"/>
<dbReference type="Pfam" id="PF07690">
    <property type="entry name" value="MFS_1"/>
    <property type="match status" value="1"/>
</dbReference>
<feature type="transmembrane region" description="Helical" evidence="6">
    <location>
        <begin position="251"/>
        <end position="273"/>
    </location>
</feature>
<protein>
    <submittedName>
        <fullName evidence="8">Multidrug resistance protein stp</fullName>
    </submittedName>
</protein>
<keyword evidence="2 6" id="KW-0812">Transmembrane</keyword>
<evidence type="ECO:0000259" key="7">
    <source>
        <dbReference type="PROSITE" id="PS50850"/>
    </source>
</evidence>
<dbReference type="InterPro" id="IPR036259">
    <property type="entry name" value="MFS_trans_sf"/>
</dbReference>
<feature type="region of interest" description="Disordered" evidence="5">
    <location>
        <begin position="1"/>
        <end position="35"/>
    </location>
</feature>
<evidence type="ECO:0000256" key="4">
    <source>
        <dbReference type="ARBA" id="ARBA00023136"/>
    </source>
</evidence>
<dbReference type="Gene3D" id="1.20.1250.20">
    <property type="entry name" value="MFS general substrate transporter like domains"/>
    <property type="match status" value="2"/>
</dbReference>
<evidence type="ECO:0000256" key="6">
    <source>
        <dbReference type="SAM" id="Phobius"/>
    </source>
</evidence>
<feature type="transmembrane region" description="Helical" evidence="6">
    <location>
        <begin position="365"/>
        <end position="384"/>
    </location>
</feature>